<dbReference type="Pfam" id="PF07980">
    <property type="entry name" value="SusD_RagB"/>
    <property type="match status" value="1"/>
</dbReference>
<dbReference type="Proteomes" id="UP000198850">
    <property type="component" value="Unassembled WGS sequence"/>
</dbReference>
<comment type="similarity">
    <text evidence="2">Belongs to the SusD family.</text>
</comment>
<proteinExistence type="inferred from homology"/>
<dbReference type="STRING" id="425514.SAMN05443550_108107"/>
<gene>
    <name evidence="8" type="ORF">SAMN05443550_108107</name>
</gene>
<evidence type="ECO:0000313" key="8">
    <source>
        <dbReference type="EMBL" id="SEB00265.1"/>
    </source>
</evidence>
<keyword evidence="4" id="KW-0472">Membrane</keyword>
<dbReference type="InterPro" id="IPR011990">
    <property type="entry name" value="TPR-like_helical_dom_sf"/>
</dbReference>
<keyword evidence="9" id="KW-1185">Reference proteome</keyword>
<feature type="domain" description="SusD-like N-terminal" evidence="7">
    <location>
        <begin position="127"/>
        <end position="252"/>
    </location>
</feature>
<evidence type="ECO:0000259" key="6">
    <source>
        <dbReference type="Pfam" id="PF07980"/>
    </source>
</evidence>
<name>A0A1H4FSI1_9SPHI</name>
<comment type="subcellular location">
    <subcellularLocation>
        <location evidence="1">Cell outer membrane</location>
    </subcellularLocation>
</comment>
<dbReference type="GO" id="GO:0009279">
    <property type="term" value="C:cell outer membrane"/>
    <property type="evidence" value="ECO:0007669"/>
    <property type="project" value="UniProtKB-SubCell"/>
</dbReference>
<sequence length="539" mass="59361">MILQTRNIEKDHDSFITDYKQILLMKKYIKYTVLFAVALMLLNSCKKFVEVEPRGAFTETGYYRDATEAFNGLVATYDILGYQANNFVTKVDVSDAASDDNVAGGGGPNDVTPMQVMSNYTLTPALGPQDSLWAAGYQGVYRANILLAKLPAVPMDASLKARYTAEAKALRAYFYFDLVRLFKNIPLITEPVTVDNAYDIVQATPLAVYAQIESDLKAALAETNFPASVPVATEAGRLNKGIVHALLGKVYLYEKKYTEAAAEFKEVNGATPGQPSATYGYNLVASYASLWKNANKFNSEAILEITHTSKSNATWSCLTCGEGNILNIMVGPRNYNILAGKTAPDYISGYSFLPVTKNFVDFSHNDPRFRASVANLDSLEKNGIVTYEKGYMNTGYFIEKFAGRQSDKTTGGGEPVLNYPQDMYEIRLADTYLMEAEAIIVGGGDISRATALITAVRNRAYADGLQHPVAPTLQNIIAERRLELAFEGHRWFDLVRWGIAGQVLGSKGFVTGKHEILPVPLQELDNTKLKQSREWGGSL</sequence>
<dbReference type="Gene3D" id="1.25.40.390">
    <property type="match status" value="1"/>
</dbReference>
<dbReference type="InterPro" id="IPR012944">
    <property type="entry name" value="SusD_RagB_dom"/>
</dbReference>
<dbReference type="SUPFAM" id="SSF48452">
    <property type="entry name" value="TPR-like"/>
    <property type="match status" value="1"/>
</dbReference>
<protein>
    <submittedName>
        <fullName evidence="8">Starch-binding associating with outer membrane</fullName>
    </submittedName>
</protein>
<dbReference type="InterPro" id="IPR033985">
    <property type="entry name" value="SusD-like_N"/>
</dbReference>
<evidence type="ECO:0000256" key="3">
    <source>
        <dbReference type="ARBA" id="ARBA00022729"/>
    </source>
</evidence>
<dbReference type="EMBL" id="FNRA01000008">
    <property type="protein sequence ID" value="SEB00265.1"/>
    <property type="molecule type" value="Genomic_DNA"/>
</dbReference>
<dbReference type="AlphaFoldDB" id="A0A1H4FSI1"/>
<evidence type="ECO:0000256" key="1">
    <source>
        <dbReference type="ARBA" id="ARBA00004442"/>
    </source>
</evidence>
<evidence type="ECO:0000256" key="4">
    <source>
        <dbReference type="ARBA" id="ARBA00023136"/>
    </source>
</evidence>
<dbReference type="CDD" id="cd08977">
    <property type="entry name" value="SusD"/>
    <property type="match status" value="1"/>
</dbReference>
<evidence type="ECO:0000256" key="2">
    <source>
        <dbReference type="ARBA" id="ARBA00006275"/>
    </source>
</evidence>
<accession>A0A1H4FSI1</accession>
<reference evidence="8 9" key="1">
    <citation type="submission" date="2016-10" db="EMBL/GenBank/DDBJ databases">
        <authorList>
            <person name="de Groot N.N."/>
        </authorList>
    </citation>
    <scope>NUCLEOTIDE SEQUENCE [LARGE SCALE GENOMIC DNA]</scope>
    <source>
        <strain evidence="8 9">DSM 19033</strain>
    </source>
</reference>
<organism evidence="8 9">
    <name type="scientific">Pedobacter hartonius</name>
    <dbReference type="NCBI Taxonomy" id="425514"/>
    <lineage>
        <taxon>Bacteria</taxon>
        <taxon>Pseudomonadati</taxon>
        <taxon>Bacteroidota</taxon>
        <taxon>Sphingobacteriia</taxon>
        <taxon>Sphingobacteriales</taxon>
        <taxon>Sphingobacteriaceae</taxon>
        <taxon>Pedobacter</taxon>
    </lineage>
</organism>
<evidence type="ECO:0000259" key="7">
    <source>
        <dbReference type="Pfam" id="PF14322"/>
    </source>
</evidence>
<evidence type="ECO:0000256" key="5">
    <source>
        <dbReference type="ARBA" id="ARBA00023237"/>
    </source>
</evidence>
<keyword evidence="5" id="KW-0998">Cell outer membrane</keyword>
<feature type="domain" description="RagB/SusD" evidence="6">
    <location>
        <begin position="388"/>
        <end position="503"/>
    </location>
</feature>
<evidence type="ECO:0000313" key="9">
    <source>
        <dbReference type="Proteomes" id="UP000198850"/>
    </source>
</evidence>
<keyword evidence="3" id="KW-0732">Signal</keyword>
<dbReference type="Pfam" id="PF14322">
    <property type="entry name" value="SusD-like_3"/>
    <property type="match status" value="1"/>
</dbReference>